<gene>
    <name evidence="2" type="ORF">CSSPJE1EN1_LOCUS11063</name>
</gene>
<reference evidence="2" key="1">
    <citation type="submission" date="2024-02" db="EMBL/GenBank/DDBJ databases">
        <authorList>
            <consortium name="ELIXIR-Norway"/>
            <consortium name="Elixir Norway"/>
        </authorList>
    </citation>
    <scope>NUCLEOTIDE SEQUENCE</scope>
</reference>
<feature type="region of interest" description="Disordered" evidence="1">
    <location>
        <begin position="29"/>
        <end position="60"/>
    </location>
</feature>
<proteinExistence type="predicted"/>
<sequence>MSARRRGEAVEKKVPYLEEGLLLLQQQRVQSPADKWQKRRRRRRRRIDSPHGKSTVPTLPFLSLFPEPPLRACVCAR</sequence>
<evidence type="ECO:0000313" key="3">
    <source>
        <dbReference type="Proteomes" id="UP001497444"/>
    </source>
</evidence>
<keyword evidence="3" id="KW-1185">Reference proteome</keyword>
<evidence type="ECO:0000256" key="1">
    <source>
        <dbReference type="SAM" id="MobiDB-lite"/>
    </source>
</evidence>
<evidence type="ECO:0000313" key="2">
    <source>
        <dbReference type="EMBL" id="CAK9265585.1"/>
    </source>
</evidence>
<organism evidence="2 3">
    <name type="scientific">Sphagnum jensenii</name>
    <dbReference type="NCBI Taxonomy" id="128206"/>
    <lineage>
        <taxon>Eukaryota</taxon>
        <taxon>Viridiplantae</taxon>
        <taxon>Streptophyta</taxon>
        <taxon>Embryophyta</taxon>
        <taxon>Bryophyta</taxon>
        <taxon>Sphagnophytina</taxon>
        <taxon>Sphagnopsida</taxon>
        <taxon>Sphagnales</taxon>
        <taxon>Sphagnaceae</taxon>
        <taxon>Sphagnum</taxon>
    </lineage>
</organism>
<evidence type="ECO:0008006" key="4">
    <source>
        <dbReference type="Google" id="ProtNLM"/>
    </source>
</evidence>
<dbReference type="Proteomes" id="UP001497444">
    <property type="component" value="Chromosome 17"/>
</dbReference>
<feature type="compositionally biased region" description="Basic residues" evidence="1">
    <location>
        <begin position="37"/>
        <end position="46"/>
    </location>
</feature>
<protein>
    <recommendedName>
        <fullName evidence="4">Ribosomal protein S14</fullName>
    </recommendedName>
</protein>
<name>A0ABP0WJ95_9BRYO</name>
<dbReference type="EMBL" id="OZ020112">
    <property type="protein sequence ID" value="CAK9265585.1"/>
    <property type="molecule type" value="Genomic_DNA"/>
</dbReference>
<accession>A0ABP0WJ95</accession>